<name>A0A9D4XPC5_PEA</name>
<keyword evidence="2" id="KW-1185">Reference proteome</keyword>
<evidence type="ECO:0000313" key="2">
    <source>
        <dbReference type="Proteomes" id="UP001058974"/>
    </source>
</evidence>
<protein>
    <submittedName>
        <fullName evidence="1">Uncharacterized protein</fullName>
    </submittedName>
</protein>
<accession>A0A9D4XPC5</accession>
<evidence type="ECO:0000313" key="1">
    <source>
        <dbReference type="EMBL" id="KAI5424694.1"/>
    </source>
</evidence>
<dbReference type="PANTHER" id="PTHR33710:SF80">
    <property type="entry name" value="ENDONUCLEASE_EXONUCLEASE_PHOSPHATASE"/>
    <property type="match status" value="1"/>
</dbReference>
<dbReference type="AlphaFoldDB" id="A0A9D4XPC5"/>
<proteinExistence type="predicted"/>
<reference evidence="1 2" key="1">
    <citation type="journal article" date="2022" name="Nat. Genet.">
        <title>Improved pea reference genome and pan-genome highlight genomic features and evolutionary characteristics.</title>
        <authorList>
            <person name="Yang T."/>
            <person name="Liu R."/>
            <person name="Luo Y."/>
            <person name="Hu S."/>
            <person name="Wang D."/>
            <person name="Wang C."/>
            <person name="Pandey M.K."/>
            <person name="Ge S."/>
            <person name="Xu Q."/>
            <person name="Li N."/>
            <person name="Li G."/>
            <person name="Huang Y."/>
            <person name="Saxena R.K."/>
            <person name="Ji Y."/>
            <person name="Li M."/>
            <person name="Yan X."/>
            <person name="He Y."/>
            <person name="Liu Y."/>
            <person name="Wang X."/>
            <person name="Xiang C."/>
            <person name="Varshney R.K."/>
            <person name="Ding H."/>
            <person name="Gao S."/>
            <person name="Zong X."/>
        </authorList>
    </citation>
    <scope>NUCLEOTIDE SEQUENCE [LARGE SCALE GENOMIC DNA]</scope>
    <source>
        <strain evidence="1 2">cv. Zhongwan 6</strain>
    </source>
</reference>
<dbReference type="Gramene" id="Psat03G0075900-T1">
    <property type="protein sequence ID" value="KAI5424694.1"/>
    <property type="gene ID" value="KIW84_030759"/>
</dbReference>
<dbReference type="PANTHER" id="PTHR33710">
    <property type="entry name" value="BNAC02G09200D PROTEIN"/>
    <property type="match status" value="1"/>
</dbReference>
<organism evidence="1 2">
    <name type="scientific">Pisum sativum</name>
    <name type="common">Garden pea</name>
    <name type="synonym">Lathyrus oleraceus</name>
    <dbReference type="NCBI Taxonomy" id="3888"/>
    <lineage>
        <taxon>Eukaryota</taxon>
        <taxon>Viridiplantae</taxon>
        <taxon>Streptophyta</taxon>
        <taxon>Embryophyta</taxon>
        <taxon>Tracheophyta</taxon>
        <taxon>Spermatophyta</taxon>
        <taxon>Magnoliopsida</taxon>
        <taxon>eudicotyledons</taxon>
        <taxon>Gunneridae</taxon>
        <taxon>Pentapetalae</taxon>
        <taxon>rosids</taxon>
        <taxon>fabids</taxon>
        <taxon>Fabales</taxon>
        <taxon>Fabaceae</taxon>
        <taxon>Papilionoideae</taxon>
        <taxon>50 kb inversion clade</taxon>
        <taxon>NPAAA clade</taxon>
        <taxon>Hologalegina</taxon>
        <taxon>IRL clade</taxon>
        <taxon>Fabeae</taxon>
        <taxon>Lathyrus</taxon>
    </lineage>
</organism>
<gene>
    <name evidence="1" type="ORF">KIW84_030759</name>
</gene>
<comment type="caution">
    <text evidence="1">The sequence shown here is derived from an EMBL/GenBank/DDBJ whole genome shotgun (WGS) entry which is preliminary data.</text>
</comment>
<dbReference type="Proteomes" id="UP001058974">
    <property type="component" value="Chromosome 3"/>
</dbReference>
<dbReference type="EMBL" id="JAMSHJ010000003">
    <property type="protein sequence ID" value="KAI5424694.1"/>
    <property type="molecule type" value="Genomic_DNA"/>
</dbReference>
<sequence length="272" mass="31341">MGGNEVYENEYKDLAAMMDRVGLFEKDSNGEYYTWSNKQARSIICIGIDKVIGNLSWHQQQVDTSLRIMEPNVSNHVMLCLSRPDQISKIKKQFEFLNVITTMEGFLTIVADNWNVPIQGHAMANNQLQAARDDLNKGQQNLSQDRMNDEKIRKVKGCTEEVLKWRNIEEQVLRQRAKLDWLRWGDGNNVYFHATIKAKAKQAQMYTLKATDGRQLSNQDEKLRKKFLSFKFYGDLVGSAASRLKGVNIMERGMRANSPWTKYKASQPLLVL</sequence>